<dbReference type="EMBL" id="JAKTTI010000041">
    <property type="protein sequence ID" value="MCH1627416.1"/>
    <property type="molecule type" value="Genomic_DNA"/>
</dbReference>
<feature type="domain" description="AAA+ ATPase" evidence="1">
    <location>
        <begin position="56"/>
        <end position="212"/>
    </location>
</feature>
<reference evidence="2" key="1">
    <citation type="submission" date="2022-02" db="EMBL/GenBank/DDBJ databases">
        <title>Fredinandcohnia quinoae sp. nov. isolated from Chenopodium quinoa seeds.</title>
        <authorList>
            <person name="Saati-Santamaria Z."/>
            <person name="Flores-Felix J.D."/>
            <person name="Igual J.M."/>
            <person name="Velazquez E."/>
            <person name="Garcia-Fraile P."/>
            <person name="Martinez-Molina E."/>
        </authorList>
    </citation>
    <scope>NUCLEOTIDE SEQUENCE</scope>
    <source>
        <strain evidence="2">SECRCQ15</strain>
    </source>
</reference>
<accession>A0AAW5ED93</accession>
<dbReference type="PROSITE" id="PS00675">
    <property type="entry name" value="SIGMA54_INTERACT_1"/>
    <property type="match status" value="1"/>
</dbReference>
<dbReference type="PANTHER" id="PTHR35894">
    <property type="entry name" value="GENERAL SECRETION PATHWAY PROTEIN A-RELATED"/>
    <property type="match status" value="1"/>
</dbReference>
<dbReference type="SUPFAM" id="SSF52540">
    <property type="entry name" value="P-loop containing nucleoside triphosphate hydrolases"/>
    <property type="match status" value="1"/>
</dbReference>
<dbReference type="RefSeq" id="WP_240257335.1">
    <property type="nucleotide sequence ID" value="NZ_JAKTTI010000041.1"/>
</dbReference>
<protein>
    <submittedName>
        <fullName evidence="2">TniB family NTP-binding protein</fullName>
    </submittedName>
</protein>
<dbReference type="Proteomes" id="UP001431131">
    <property type="component" value="Unassembled WGS sequence"/>
</dbReference>
<dbReference type="InterPro" id="IPR003593">
    <property type="entry name" value="AAA+_ATPase"/>
</dbReference>
<dbReference type="InterPro" id="IPR027417">
    <property type="entry name" value="P-loop_NTPase"/>
</dbReference>
<dbReference type="InterPro" id="IPR052026">
    <property type="entry name" value="ExeA_AAA_ATPase_DNA-bind"/>
</dbReference>
<keyword evidence="3" id="KW-1185">Reference proteome</keyword>
<dbReference type="InterPro" id="IPR025662">
    <property type="entry name" value="Sigma_54_int_dom_ATP-bd_1"/>
</dbReference>
<dbReference type="SMART" id="SM00382">
    <property type="entry name" value="AAA"/>
    <property type="match status" value="1"/>
</dbReference>
<sequence>MTDSVVYDKLNGFPASMEEVRSRREKVKTLVVPHPRYSFIMSKIEEMHFYSKGSVQPESIFLSGETGVGKTTLLEEYRNRYPRSIIDGYTIVPVLYNKVPVGATPKSVAASLLRSLGDPAYDKGTENSQTARLLYFIKVCKVEMIIIDEFQHLIDRETKHVLNKASDWVKSFCDEAGVPVILCGMPESQKIFAHNAQLDRRFAEKIDMNRFCYTTREEQIEFRGFLKSIDEELPFYHKSFLADKKLSDRMFYATNGVPYYVNKILLEATTIAAKSGNDSLDENHLHEAFNMLKISNRPLVTNPFANEDFDILDAYELENRKRLDIKIS</sequence>
<evidence type="ECO:0000259" key="1">
    <source>
        <dbReference type="SMART" id="SM00382"/>
    </source>
</evidence>
<evidence type="ECO:0000313" key="2">
    <source>
        <dbReference type="EMBL" id="MCH1627416.1"/>
    </source>
</evidence>
<name>A0AAW5ED93_9BACI</name>
<gene>
    <name evidence="2" type="ORF">MJG50_18940</name>
</gene>
<organism evidence="2 3">
    <name type="scientific">Fredinandcohnia quinoae</name>
    <dbReference type="NCBI Taxonomy" id="2918902"/>
    <lineage>
        <taxon>Bacteria</taxon>
        <taxon>Bacillati</taxon>
        <taxon>Bacillota</taxon>
        <taxon>Bacilli</taxon>
        <taxon>Bacillales</taxon>
        <taxon>Bacillaceae</taxon>
        <taxon>Fredinandcohnia</taxon>
    </lineage>
</organism>
<dbReference type="Gene3D" id="3.40.50.300">
    <property type="entry name" value="P-loop containing nucleotide triphosphate hydrolases"/>
    <property type="match status" value="1"/>
</dbReference>
<dbReference type="AlphaFoldDB" id="A0AAW5ED93"/>
<evidence type="ECO:0000313" key="3">
    <source>
        <dbReference type="Proteomes" id="UP001431131"/>
    </source>
</evidence>
<dbReference type="PANTHER" id="PTHR35894:SF1">
    <property type="entry name" value="PHOSPHORIBULOKINASE _ URIDINE KINASE FAMILY"/>
    <property type="match status" value="1"/>
</dbReference>
<comment type="caution">
    <text evidence="2">The sequence shown here is derived from an EMBL/GenBank/DDBJ whole genome shotgun (WGS) entry which is preliminary data.</text>
</comment>
<dbReference type="Pfam" id="PF05621">
    <property type="entry name" value="TniB"/>
    <property type="match status" value="1"/>
</dbReference>
<dbReference type="InterPro" id="IPR008868">
    <property type="entry name" value="TniB"/>
</dbReference>
<proteinExistence type="predicted"/>